<reference evidence="3" key="1">
    <citation type="journal article" date="2017" name="Front. Plant Sci.">
        <title>Climate Clever Clovers: New Paradigm to Reduce the Environmental Footprint of Ruminants by Breeding Low Methanogenic Forages Utilizing Haplotype Variation.</title>
        <authorList>
            <person name="Kaur P."/>
            <person name="Appels R."/>
            <person name="Bayer P.E."/>
            <person name="Keeble-Gagnere G."/>
            <person name="Wang J."/>
            <person name="Hirakawa H."/>
            <person name="Shirasawa K."/>
            <person name="Vercoe P."/>
            <person name="Stefanova K."/>
            <person name="Durmic Z."/>
            <person name="Nichols P."/>
            <person name="Revell C."/>
            <person name="Isobe S.N."/>
            <person name="Edwards D."/>
            <person name="Erskine W."/>
        </authorList>
    </citation>
    <scope>NUCLEOTIDE SEQUENCE [LARGE SCALE GENOMIC DNA]</scope>
    <source>
        <strain evidence="3">cv. Daliak</strain>
    </source>
</reference>
<dbReference type="PANTHER" id="PTHR47165">
    <property type="entry name" value="OS03G0429900 PROTEIN"/>
    <property type="match status" value="1"/>
</dbReference>
<dbReference type="PANTHER" id="PTHR47165:SF4">
    <property type="entry name" value="OS03G0429900 PROTEIN"/>
    <property type="match status" value="1"/>
</dbReference>
<dbReference type="OrthoDB" id="1432533at2759"/>
<sequence length="497" mass="56394">MSLPDEVVFGDIIQANPRNAGVVYEVRVLRKWSVIDRLHPERVESVNMVFVDEHNHKIQATIPSDLISVFDHQLVEKNVYQVWSLSIDFNFDSLLPCHHRYKFIFNRNSKVIPSDNPLLPTYGLSLISADSVHKKRLSQRYMVDVVGVVTAVQHDKNFFPDGKVTQSVTFQMNEQRSSFECELSGNLVEEFRKSFVSSVGGLPIVVLQFMKIEISQGCTLVEGLEGITRIFVDPSIADVTNFRNGMAWFLRRNILYRGLSPASTSVPMSHLVDFVRRYPVRTIEELKSNPELGVYFLNARISDVVDVETWWYPLCNCPSIFDGYIGAFFCQRCNVDKFNPAPKVKIAFELEDETGNAIFKAFDHVMISVASSIEVTRGVTIDQFYNAFASIVGKSIMFIVKKTNHDPNGVDSRFELVRVSDHETVIGFFTHTGYYKTPSRNVGKRVRNARRQVNIPISVPCTSTISDLVDEYLVAAAANFEQNTEVASTSRTKRTRD</sequence>
<name>A0A2Z6P4Q7_TRISU</name>
<dbReference type="Pfam" id="PF02721">
    <property type="entry name" value="DUF223"/>
    <property type="match status" value="1"/>
</dbReference>
<dbReference type="EMBL" id="DF975119">
    <property type="protein sequence ID" value="GAU51411.1"/>
    <property type="molecule type" value="Genomic_DNA"/>
</dbReference>
<protein>
    <recommendedName>
        <fullName evidence="1">Replication protein A 70 kDa DNA-binding subunit B/D first OB fold domain-containing protein</fullName>
    </recommendedName>
</protein>
<dbReference type="AlphaFoldDB" id="A0A2Z6P4Q7"/>
<gene>
    <name evidence="2" type="ORF">TSUD_413220</name>
</gene>
<accession>A0A2Z6P4Q7</accession>
<dbReference type="InterPro" id="IPR003871">
    <property type="entry name" value="RFA1B/D_OB_1st"/>
</dbReference>
<organism evidence="2 3">
    <name type="scientific">Trifolium subterraneum</name>
    <name type="common">Subterranean clover</name>
    <dbReference type="NCBI Taxonomy" id="3900"/>
    <lineage>
        <taxon>Eukaryota</taxon>
        <taxon>Viridiplantae</taxon>
        <taxon>Streptophyta</taxon>
        <taxon>Embryophyta</taxon>
        <taxon>Tracheophyta</taxon>
        <taxon>Spermatophyta</taxon>
        <taxon>Magnoliopsida</taxon>
        <taxon>eudicotyledons</taxon>
        <taxon>Gunneridae</taxon>
        <taxon>Pentapetalae</taxon>
        <taxon>rosids</taxon>
        <taxon>fabids</taxon>
        <taxon>Fabales</taxon>
        <taxon>Fabaceae</taxon>
        <taxon>Papilionoideae</taxon>
        <taxon>50 kb inversion clade</taxon>
        <taxon>NPAAA clade</taxon>
        <taxon>Hologalegina</taxon>
        <taxon>IRL clade</taxon>
        <taxon>Trifolieae</taxon>
        <taxon>Trifolium</taxon>
    </lineage>
</organism>
<evidence type="ECO:0000259" key="1">
    <source>
        <dbReference type="Pfam" id="PF02721"/>
    </source>
</evidence>
<evidence type="ECO:0000313" key="3">
    <source>
        <dbReference type="Proteomes" id="UP000242715"/>
    </source>
</evidence>
<evidence type="ECO:0000313" key="2">
    <source>
        <dbReference type="EMBL" id="GAU51411.1"/>
    </source>
</evidence>
<dbReference type="InterPro" id="IPR012340">
    <property type="entry name" value="NA-bd_OB-fold"/>
</dbReference>
<dbReference type="Gene3D" id="2.40.50.140">
    <property type="entry name" value="Nucleic acid-binding proteins"/>
    <property type="match status" value="3"/>
</dbReference>
<feature type="domain" description="Replication protein A 70 kDa DNA-binding subunit B/D first OB fold" evidence="1">
    <location>
        <begin position="13"/>
        <end position="113"/>
    </location>
</feature>
<dbReference type="Proteomes" id="UP000242715">
    <property type="component" value="Unassembled WGS sequence"/>
</dbReference>
<dbReference type="SUPFAM" id="SSF50249">
    <property type="entry name" value="Nucleic acid-binding proteins"/>
    <property type="match status" value="3"/>
</dbReference>
<dbReference type="CDD" id="cd04480">
    <property type="entry name" value="RPA1_DBD_A_like"/>
    <property type="match status" value="1"/>
</dbReference>
<proteinExistence type="predicted"/>
<keyword evidence="3" id="KW-1185">Reference proteome</keyword>